<accession>A0A9D4V2Z2</accession>
<evidence type="ECO:0000313" key="1">
    <source>
        <dbReference type="EMBL" id="KAI5077997.1"/>
    </source>
</evidence>
<sequence length="198" mass="21167">MADLLLQLSASRFTLQAAPHAALHSFLCRRPPLTSSILPPSAARLMQPDPQARHLYSRPLLSSAPSPCLVCHPVAPAALAASFCNAKLSPFTSSAVFSHGLHPPQMPAPRFQMQPNGHPCTGLPPRHWPALGPLPLQHLRLTPSLATSATSWPSLPYQKPPRLSENCATPSGVLPPDAIPRPFTCRVAFPCKPLAASN</sequence>
<dbReference type="AlphaFoldDB" id="A0A9D4V2Z2"/>
<dbReference type="Proteomes" id="UP000886520">
    <property type="component" value="Chromosome 7"/>
</dbReference>
<name>A0A9D4V2Z2_ADICA</name>
<organism evidence="1 2">
    <name type="scientific">Adiantum capillus-veneris</name>
    <name type="common">Maidenhair fern</name>
    <dbReference type="NCBI Taxonomy" id="13818"/>
    <lineage>
        <taxon>Eukaryota</taxon>
        <taxon>Viridiplantae</taxon>
        <taxon>Streptophyta</taxon>
        <taxon>Embryophyta</taxon>
        <taxon>Tracheophyta</taxon>
        <taxon>Polypodiopsida</taxon>
        <taxon>Polypodiidae</taxon>
        <taxon>Polypodiales</taxon>
        <taxon>Pteridineae</taxon>
        <taxon>Pteridaceae</taxon>
        <taxon>Vittarioideae</taxon>
        <taxon>Adiantum</taxon>
    </lineage>
</organism>
<reference evidence="1" key="1">
    <citation type="submission" date="2021-01" db="EMBL/GenBank/DDBJ databases">
        <title>Adiantum capillus-veneris genome.</title>
        <authorList>
            <person name="Fang Y."/>
            <person name="Liao Q."/>
        </authorList>
    </citation>
    <scope>NUCLEOTIDE SEQUENCE</scope>
    <source>
        <strain evidence="1">H3</strain>
        <tissue evidence="1">Leaf</tissue>
    </source>
</reference>
<feature type="non-terminal residue" evidence="1">
    <location>
        <position position="198"/>
    </location>
</feature>
<gene>
    <name evidence="1" type="ORF">GOP47_0007821</name>
</gene>
<comment type="caution">
    <text evidence="1">The sequence shown here is derived from an EMBL/GenBank/DDBJ whole genome shotgun (WGS) entry which is preliminary data.</text>
</comment>
<evidence type="ECO:0000313" key="2">
    <source>
        <dbReference type="Proteomes" id="UP000886520"/>
    </source>
</evidence>
<keyword evidence="2" id="KW-1185">Reference proteome</keyword>
<proteinExistence type="predicted"/>
<dbReference type="EMBL" id="JABFUD020000007">
    <property type="protein sequence ID" value="KAI5077997.1"/>
    <property type="molecule type" value="Genomic_DNA"/>
</dbReference>
<protein>
    <submittedName>
        <fullName evidence="1">Uncharacterized protein</fullName>
    </submittedName>
</protein>